<protein>
    <submittedName>
        <fullName evidence="1">Uncharacterized protein</fullName>
    </submittedName>
</protein>
<dbReference type="EMBL" id="LSRX01000510">
    <property type="protein sequence ID" value="OLP95265.1"/>
    <property type="molecule type" value="Genomic_DNA"/>
</dbReference>
<reference evidence="1 2" key="1">
    <citation type="submission" date="2016-02" db="EMBL/GenBank/DDBJ databases">
        <title>Genome analysis of coral dinoflagellate symbionts highlights evolutionary adaptations to a symbiotic lifestyle.</title>
        <authorList>
            <person name="Aranda M."/>
            <person name="Li Y."/>
            <person name="Liew Y.J."/>
            <person name="Baumgarten S."/>
            <person name="Simakov O."/>
            <person name="Wilson M."/>
            <person name="Piel J."/>
            <person name="Ashoor H."/>
            <person name="Bougouffa S."/>
            <person name="Bajic V.B."/>
            <person name="Ryu T."/>
            <person name="Ravasi T."/>
            <person name="Bayer T."/>
            <person name="Micklem G."/>
            <person name="Kim H."/>
            <person name="Bhak J."/>
            <person name="Lajeunesse T.C."/>
            <person name="Voolstra C.R."/>
        </authorList>
    </citation>
    <scope>NUCLEOTIDE SEQUENCE [LARGE SCALE GENOMIC DNA]</scope>
    <source>
        <strain evidence="1 2">CCMP2467</strain>
    </source>
</reference>
<comment type="caution">
    <text evidence="1">The sequence shown here is derived from an EMBL/GenBank/DDBJ whole genome shotgun (WGS) entry which is preliminary data.</text>
</comment>
<evidence type="ECO:0000313" key="2">
    <source>
        <dbReference type="Proteomes" id="UP000186817"/>
    </source>
</evidence>
<dbReference type="AlphaFoldDB" id="A0A1Q9DJC4"/>
<organism evidence="1 2">
    <name type="scientific">Symbiodinium microadriaticum</name>
    <name type="common">Dinoflagellate</name>
    <name type="synonym">Zooxanthella microadriatica</name>
    <dbReference type="NCBI Taxonomy" id="2951"/>
    <lineage>
        <taxon>Eukaryota</taxon>
        <taxon>Sar</taxon>
        <taxon>Alveolata</taxon>
        <taxon>Dinophyceae</taxon>
        <taxon>Suessiales</taxon>
        <taxon>Symbiodiniaceae</taxon>
        <taxon>Symbiodinium</taxon>
    </lineage>
</organism>
<sequence>MFEDTQACCGSRAAGVSATSFTLSVDMEAIAGNTDLYIAAGSASWGVVRRSEATSPCENILTTLCTVVPLCLPLSSGNPPLQAARSGTFQANFGNSFYMGFPVAVFVCEAVSPARQQGSLQKESYADGEPVFQQKCGGCIQAD</sequence>
<dbReference type="Proteomes" id="UP000186817">
    <property type="component" value="Unassembled WGS sequence"/>
</dbReference>
<accession>A0A1Q9DJC4</accession>
<evidence type="ECO:0000313" key="1">
    <source>
        <dbReference type="EMBL" id="OLP95265.1"/>
    </source>
</evidence>
<proteinExistence type="predicted"/>
<name>A0A1Q9DJC4_SYMMI</name>
<keyword evidence="2" id="KW-1185">Reference proteome</keyword>
<gene>
    <name evidence="1" type="ORF">AK812_SmicGene22610</name>
</gene>